<evidence type="ECO:0000313" key="3">
    <source>
        <dbReference type="Proteomes" id="UP000319818"/>
    </source>
</evidence>
<feature type="region of interest" description="Disordered" evidence="1">
    <location>
        <begin position="183"/>
        <end position="306"/>
    </location>
</feature>
<evidence type="ECO:0000313" key="2">
    <source>
        <dbReference type="EMBL" id="TQM37788.1"/>
    </source>
</evidence>
<keyword evidence="3" id="KW-1185">Reference proteome</keyword>
<feature type="compositionally biased region" description="Low complexity" evidence="1">
    <location>
        <begin position="106"/>
        <end position="126"/>
    </location>
</feature>
<reference evidence="2 3" key="1">
    <citation type="submission" date="2019-06" db="EMBL/GenBank/DDBJ databases">
        <title>Sequencing the genomes of 1000 actinobacteria strains.</title>
        <authorList>
            <person name="Klenk H.-P."/>
        </authorList>
    </citation>
    <scope>NUCLEOTIDE SEQUENCE [LARGE SCALE GENOMIC DNA]</scope>
    <source>
        <strain evidence="2 3">DSM 45511</strain>
    </source>
</reference>
<proteinExistence type="predicted"/>
<organism evidence="2 3">
    <name type="scientific">Pseudonocardia cypriaca</name>
    <dbReference type="NCBI Taxonomy" id="882449"/>
    <lineage>
        <taxon>Bacteria</taxon>
        <taxon>Bacillati</taxon>
        <taxon>Actinomycetota</taxon>
        <taxon>Actinomycetes</taxon>
        <taxon>Pseudonocardiales</taxon>
        <taxon>Pseudonocardiaceae</taxon>
        <taxon>Pseudonocardia</taxon>
    </lineage>
</organism>
<dbReference type="AlphaFoldDB" id="A0A543FVA1"/>
<accession>A0A543FVA1</accession>
<protein>
    <submittedName>
        <fullName evidence="2">Uncharacterized protein</fullName>
    </submittedName>
</protein>
<dbReference type="Proteomes" id="UP000319818">
    <property type="component" value="Unassembled WGS sequence"/>
</dbReference>
<gene>
    <name evidence="2" type="ORF">FB388_5007</name>
</gene>
<feature type="compositionally biased region" description="Low complexity" evidence="1">
    <location>
        <begin position="215"/>
        <end position="234"/>
    </location>
</feature>
<sequence length="306" mass="29567">MRTSNPDRLTAATAEQLLDGGPGPAGLQQLLAAAAGPGAASELTGESAAVAAFVGAPRETSLPSAPTRRPSMLSTALSKILAAKALAAVVLLAGATGGVALAANASSAPSSTDEAAATSTATAAPEPADEDRDADSGSTAAPDANSPEPSIIGLCRAWAAGATENPGKAAENPAFRSLVEAAGSEADVPGFCSVREKVDEPGKSGTAPGHAADRPGAAGSSAGQGGPPTAAPGNPDHPAGPPAGRADKGGDEESKDNNGKNDEDDKGGAEKNGDEKGGDARDADSQGGRDESKQGGGASADHRPTS</sequence>
<evidence type="ECO:0000256" key="1">
    <source>
        <dbReference type="SAM" id="MobiDB-lite"/>
    </source>
</evidence>
<dbReference type="RefSeq" id="WP_170225815.1">
    <property type="nucleotide sequence ID" value="NZ_VFPH01000002.1"/>
</dbReference>
<dbReference type="EMBL" id="VFPH01000002">
    <property type="protein sequence ID" value="TQM37788.1"/>
    <property type="molecule type" value="Genomic_DNA"/>
</dbReference>
<name>A0A543FVA1_9PSEU</name>
<feature type="region of interest" description="Disordered" evidence="1">
    <location>
        <begin position="106"/>
        <end position="152"/>
    </location>
</feature>
<comment type="caution">
    <text evidence="2">The sequence shown here is derived from an EMBL/GenBank/DDBJ whole genome shotgun (WGS) entry which is preliminary data.</text>
</comment>
<feature type="compositionally biased region" description="Basic and acidic residues" evidence="1">
    <location>
        <begin position="245"/>
        <end position="293"/>
    </location>
</feature>